<organism evidence="3 4">
    <name type="scientific">Coniella lustricola</name>
    <dbReference type="NCBI Taxonomy" id="2025994"/>
    <lineage>
        <taxon>Eukaryota</taxon>
        <taxon>Fungi</taxon>
        <taxon>Dikarya</taxon>
        <taxon>Ascomycota</taxon>
        <taxon>Pezizomycotina</taxon>
        <taxon>Sordariomycetes</taxon>
        <taxon>Sordariomycetidae</taxon>
        <taxon>Diaporthales</taxon>
        <taxon>Schizoparmaceae</taxon>
        <taxon>Coniella</taxon>
    </lineage>
</organism>
<keyword evidence="4" id="KW-1185">Reference proteome</keyword>
<evidence type="ECO:0000313" key="3">
    <source>
        <dbReference type="EMBL" id="PSR81888.1"/>
    </source>
</evidence>
<evidence type="ECO:0000256" key="1">
    <source>
        <dbReference type="SAM" id="MobiDB-lite"/>
    </source>
</evidence>
<evidence type="ECO:0000313" key="4">
    <source>
        <dbReference type="Proteomes" id="UP000241462"/>
    </source>
</evidence>
<dbReference type="InParanoid" id="A0A2T3A320"/>
<evidence type="ECO:0000256" key="2">
    <source>
        <dbReference type="SAM" id="Phobius"/>
    </source>
</evidence>
<accession>A0A2T3A320</accession>
<dbReference type="Proteomes" id="UP000241462">
    <property type="component" value="Unassembled WGS sequence"/>
</dbReference>
<protein>
    <submittedName>
        <fullName evidence="3">Uncharacterized protein</fullName>
    </submittedName>
</protein>
<reference evidence="3 4" key="1">
    <citation type="journal article" date="2018" name="Mycol. Prog.">
        <title>Coniella lustricola, a new species from submerged detritus.</title>
        <authorList>
            <person name="Raudabaugh D.B."/>
            <person name="Iturriaga T."/>
            <person name="Carver A."/>
            <person name="Mondo S."/>
            <person name="Pangilinan J."/>
            <person name="Lipzen A."/>
            <person name="He G."/>
            <person name="Amirebrahimi M."/>
            <person name="Grigoriev I.V."/>
            <person name="Miller A.N."/>
        </authorList>
    </citation>
    <scope>NUCLEOTIDE SEQUENCE [LARGE SCALE GENOMIC DNA]</scope>
    <source>
        <strain evidence="3 4">B22-T-1</strain>
    </source>
</reference>
<keyword evidence="2" id="KW-0472">Membrane</keyword>
<feature type="transmembrane region" description="Helical" evidence="2">
    <location>
        <begin position="20"/>
        <end position="38"/>
    </location>
</feature>
<dbReference type="EMBL" id="KZ678491">
    <property type="protein sequence ID" value="PSR81888.1"/>
    <property type="molecule type" value="Genomic_DNA"/>
</dbReference>
<proteinExistence type="predicted"/>
<gene>
    <name evidence="3" type="ORF">BD289DRAFT_30453</name>
</gene>
<feature type="region of interest" description="Disordered" evidence="1">
    <location>
        <begin position="122"/>
        <end position="150"/>
    </location>
</feature>
<dbReference type="OrthoDB" id="3923077at2759"/>
<keyword evidence="2" id="KW-0812">Transmembrane</keyword>
<name>A0A2T3A320_9PEZI</name>
<dbReference type="AlphaFoldDB" id="A0A2T3A320"/>
<feature type="compositionally biased region" description="Basic and acidic residues" evidence="1">
    <location>
        <begin position="141"/>
        <end position="150"/>
    </location>
</feature>
<sequence length="150" mass="16190">MSTSTLTPAMVVASTMEQALTLIGVGIPASMPVYRAWYKACMGDQRRPSVVEGDSQIAQLTIGGHHMPGSKPKPQQRVPSLWDIHKAMAVSDPELGLHTATPRCSSGILRDDERTLFAREEVEAATQSVHAPRPASLHIKLGRESPPEGD</sequence>
<keyword evidence="2" id="KW-1133">Transmembrane helix</keyword>